<feature type="region of interest" description="Disordered" evidence="1">
    <location>
        <begin position="307"/>
        <end position="338"/>
    </location>
</feature>
<dbReference type="FunCoup" id="G0PHP9">
    <property type="interactions" value="1885"/>
</dbReference>
<accession>G0PHP9</accession>
<dbReference type="eggNOG" id="ENOG502SWQN">
    <property type="taxonomic scope" value="Eukaryota"/>
</dbReference>
<dbReference type="Proteomes" id="UP000008068">
    <property type="component" value="Unassembled WGS sequence"/>
</dbReference>
<feature type="compositionally biased region" description="Polar residues" evidence="1">
    <location>
        <begin position="742"/>
        <end position="760"/>
    </location>
</feature>
<evidence type="ECO:0000313" key="2">
    <source>
        <dbReference type="EMBL" id="EGT56891.1"/>
    </source>
</evidence>
<evidence type="ECO:0000256" key="1">
    <source>
        <dbReference type="SAM" id="MobiDB-lite"/>
    </source>
</evidence>
<sequence>MVNKRYVRSSIVPGRKMITTQVAFHQAGISENISYLAEKTIVEDSSILHESHDNEEREWKKQGLSDKEIYDRLRDKKLKKLRNAENRLNKEKFGAKNFMELLNKHEYSERESDDEENATVEMDVRNVEVFAIPALPKHLSEKSMFGSPVSGSKGSGKAGLSCSTPKSANDLSMRSLRSLDISHVVAVDQLDANKVTIQNKTILLPIAENVESSSLQKTHTIQSSSPPKTFPAQDSLLFMKTHTITRDSNTDSNNERDEESTLQKTHTIPSSSLQKSESIQDGSLQKTYTIQDASLQKTFTVPDSTVHKNVIDSNTSPSKTDDAQDNQSCQLQEEGSDLSVQKTFDVDADEQNSTCEGTFVVQSGWRNTLLDSLRRDQEAQSSNIGNGDLLSPSSTANNVLPVSQNHLQGGEKRTGSKKTSLQERERRAVNSSLMSSMIEDIPSPGAGLFKNTRKKLRPTNVTPQRMKTNRLSTESDKEKTIDMLSIAEELSMENETNGSSFVDPVSVNGSRVSPVIEVDEPMDISKNETTPKSRRHTLLNSNLRERARALSILASPASAMKVVEDNAPTDITPKRHYLTPTFSSLVKKKTAVEINDLLEAKKKDIRNTPHRNATIQEEEAVSISAGEGVDDIHSESVPLSQQVDDCAENSSKPVDISSHSITSIRMELDEMTVNDGPSMDIDYDAVDYVDHNDRSDQSDAESLEESEGESDEAGPSSRKKSSRRKIGTLSDSMTSMDARISGNHSNFANDTISNETWQPEETSRKNNRGGRNKTSEMQLKKREIIQPASPQGQVRRSERVRVKPVRSWLGEKAVYVNSPRGGKRLTGVTDVIIRDKRLCKYRTADLKLATEREQKEKAYKKRVAAEKRKKLAADQRRGRRLNESQDDIFTDDDEQ</sequence>
<feature type="compositionally biased region" description="Polar residues" evidence="1">
    <location>
        <begin position="262"/>
        <end position="281"/>
    </location>
</feature>
<evidence type="ECO:0000313" key="3">
    <source>
        <dbReference type="Proteomes" id="UP000008068"/>
    </source>
</evidence>
<feature type="region of interest" description="Disordered" evidence="1">
    <location>
        <begin position="146"/>
        <end position="167"/>
    </location>
</feature>
<feature type="compositionally biased region" description="Polar residues" evidence="1">
    <location>
        <begin position="325"/>
        <end position="338"/>
    </location>
</feature>
<feature type="region of interest" description="Disordered" evidence="1">
    <location>
        <begin position="637"/>
        <end position="658"/>
    </location>
</feature>
<feature type="compositionally biased region" description="Basic and acidic residues" evidence="1">
    <location>
        <begin position="409"/>
        <end position="424"/>
    </location>
</feature>
<name>G0PHP9_CAEBE</name>
<dbReference type="InParanoid" id="G0PHP9"/>
<feature type="compositionally biased region" description="Polar residues" evidence="1">
    <location>
        <begin position="379"/>
        <end position="407"/>
    </location>
</feature>
<gene>
    <name evidence="2" type="ORF">CAEBREN_30532</name>
</gene>
<dbReference type="HOGENOM" id="CLU_371828_0_0_1"/>
<feature type="compositionally biased region" description="Acidic residues" evidence="1">
    <location>
        <begin position="698"/>
        <end position="712"/>
    </location>
</feature>
<reference evidence="3" key="1">
    <citation type="submission" date="2011-07" db="EMBL/GenBank/DDBJ databases">
        <authorList>
            <consortium name="Caenorhabditis brenneri Sequencing and Analysis Consortium"/>
            <person name="Wilson R.K."/>
        </authorList>
    </citation>
    <scope>NUCLEOTIDE SEQUENCE [LARGE SCALE GENOMIC DNA]</scope>
    <source>
        <strain evidence="3">PB2801</strain>
    </source>
</reference>
<feature type="compositionally biased region" description="Acidic residues" evidence="1">
    <location>
        <begin position="884"/>
        <end position="895"/>
    </location>
</feature>
<dbReference type="EMBL" id="GL380499">
    <property type="protein sequence ID" value="EGT56891.1"/>
    <property type="molecule type" value="Genomic_DNA"/>
</dbReference>
<feature type="region of interest" description="Disordered" evidence="1">
    <location>
        <begin position="377"/>
        <end position="424"/>
    </location>
</feature>
<dbReference type="STRING" id="135651.G0PHP9"/>
<feature type="compositionally biased region" description="Basic and acidic residues" evidence="1">
    <location>
        <begin position="244"/>
        <end position="261"/>
    </location>
</feature>
<proteinExistence type="predicted"/>
<feature type="compositionally biased region" description="Basic residues" evidence="1">
    <location>
        <begin position="717"/>
        <end position="726"/>
    </location>
</feature>
<dbReference type="OrthoDB" id="5847181at2759"/>
<protein>
    <submittedName>
        <fullName evidence="2">Uncharacterized protein</fullName>
    </submittedName>
</protein>
<feature type="region of interest" description="Disordered" evidence="1">
    <location>
        <begin position="244"/>
        <end position="281"/>
    </location>
</feature>
<feature type="compositionally biased region" description="Basic and acidic residues" evidence="1">
    <location>
        <begin position="854"/>
        <end position="883"/>
    </location>
</feature>
<feature type="region of interest" description="Disordered" evidence="1">
    <location>
        <begin position="854"/>
        <end position="895"/>
    </location>
</feature>
<dbReference type="AlphaFoldDB" id="G0PHP9"/>
<keyword evidence="3" id="KW-1185">Reference proteome</keyword>
<feature type="region of interest" description="Disordered" evidence="1">
    <location>
        <begin position="691"/>
        <end position="778"/>
    </location>
</feature>
<organism evidence="3">
    <name type="scientific">Caenorhabditis brenneri</name>
    <name type="common">Nematode worm</name>
    <dbReference type="NCBI Taxonomy" id="135651"/>
    <lineage>
        <taxon>Eukaryota</taxon>
        <taxon>Metazoa</taxon>
        <taxon>Ecdysozoa</taxon>
        <taxon>Nematoda</taxon>
        <taxon>Chromadorea</taxon>
        <taxon>Rhabditida</taxon>
        <taxon>Rhabditina</taxon>
        <taxon>Rhabditomorpha</taxon>
        <taxon>Rhabditoidea</taxon>
        <taxon>Rhabditidae</taxon>
        <taxon>Peloderinae</taxon>
        <taxon>Caenorhabditis</taxon>
    </lineage>
</organism>